<evidence type="ECO:0000313" key="3">
    <source>
        <dbReference type="EMBL" id="SUZ92539.1"/>
    </source>
</evidence>
<dbReference type="NCBIfam" id="TIGR00055">
    <property type="entry name" value="uppS"/>
    <property type="match status" value="1"/>
</dbReference>
<comment type="cofactor">
    <cofactor evidence="1">
        <name>Mg(2+)</name>
        <dbReference type="ChEBI" id="CHEBI:18420"/>
    </cofactor>
</comment>
<evidence type="ECO:0008006" key="4">
    <source>
        <dbReference type="Google" id="ProtNLM"/>
    </source>
</evidence>
<dbReference type="GO" id="GO:0000287">
    <property type="term" value="F:magnesium ion binding"/>
    <property type="evidence" value="ECO:0007669"/>
    <property type="project" value="TreeGrafter"/>
</dbReference>
<dbReference type="Pfam" id="PF01255">
    <property type="entry name" value="Prenyltransf"/>
    <property type="match status" value="1"/>
</dbReference>
<dbReference type="GO" id="GO:0008834">
    <property type="term" value="F:ditrans,polycis-undecaprenyl-diphosphate synthase [(2E,6E)-farnesyl-diphosphate specific] activity"/>
    <property type="evidence" value="ECO:0007669"/>
    <property type="project" value="TreeGrafter"/>
</dbReference>
<accession>A0A381RNE8</accession>
<evidence type="ECO:0000256" key="1">
    <source>
        <dbReference type="ARBA" id="ARBA00001946"/>
    </source>
</evidence>
<dbReference type="PROSITE" id="PS01066">
    <property type="entry name" value="UPP_SYNTHASE"/>
    <property type="match status" value="1"/>
</dbReference>
<organism evidence="3">
    <name type="scientific">marine metagenome</name>
    <dbReference type="NCBI Taxonomy" id="408172"/>
    <lineage>
        <taxon>unclassified sequences</taxon>
        <taxon>metagenomes</taxon>
        <taxon>ecological metagenomes</taxon>
    </lineage>
</organism>
<protein>
    <recommendedName>
        <fullName evidence="4">Isoprenyl transferase</fullName>
    </recommendedName>
</protein>
<sequence length="249" mass="28199">MTQSMKENILGGHIPKHIAIIMDGNGRWAKERSLPRVAGHKEGVNSVREITRACGEIGVKHLTLYTFSTENWRRPKAEVSALMTLLLKTISTEVRELHKNNVRFTAIGDLKKLPKSTQKGIFDGIEITKNNTGLNLCLALNYGSRQEMVSAVQAIAKKVKKGDLKLDEINETIFSNTLSTSDMPNPDLLIRTSGEYRLSNFLLWQCAYSEIIMTKTFWPAFREDALIEAILEYQSRERRFGKVSEQVNN</sequence>
<dbReference type="AlphaFoldDB" id="A0A381RNE8"/>
<dbReference type="GO" id="GO:0016094">
    <property type="term" value="P:polyprenol biosynthetic process"/>
    <property type="evidence" value="ECO:0007669"/>
    <property type="project" value="TreeGrafter"/>
</dbReference>
<dbReference type="InterPro" id="IPR001441">
    <property type="entry name" value="UPP_synth-like"/>
</dbReference>
<dbReference type="GO" id="GO:0005829">
    <property type="term" value="C:cytosol"/>
    <property type="evidence" value="ECO:0007669"/>
    <property type="project" value="TreeGrafter"/>
</dbReference>
<evidence type="ECO:0000256" key="2">
    <source>
        <dbReference type="ARBA" id="ARBA00022679"/>
    </source>
</evidence>
<dbReference type="HAMAP" id="MF_01139">
    <property type="entry name" value="ISPT"/>
    <property type="match status" value="1"/>
</dbReference>
<dbReference type="EMBL" id="UINC01002067">
    <property type="protein sequence ID" value="SUZ92539.1"/>
    <property type="molecule type" value="Genomic_DNA"/>
</dbReference>
<gene>
    <name evidence="3" type="ORF">METZ01_LOCUS45393</name>
</gene>
<dbReference type="InterPro" id="IPR036424">
    <property type="entry name" value="UPP_synth-like_sf"/>
</dbReference>
<dbReference type="GO" id="GO:0030145">
    <property type="term" value="F:manganese ion binding"/>
    <property type="evidence" value="ECO:0007669"/>
    <property type="project" value="TreeGrafter"/>
</dbReference>
<dbReference type="PANTHER" id="PTHR10291">
    <property type="entry name" value="DEHYDRODOLICHYL DIPHOSPHATE SYNTHASE FAMILY MEMBER"/>
    <property type="match status" value="1"/>
</dbReference>
<proteinExistence type="inferred from homology"/>
<dbReference type="NCBIfam" id="NF011405">
    <property type="entry name" value="PRK14830.1"/>
    <property type="match status" value="1"/>
</dbReference>
<dbReference type="CDD" id="cd00475">
    <property type="entry name" value="Cis_IPPS"/>
    <property type="match status" value="1"/>
</dbReference>
<dbReference type="Gene3D" id="3.40.1180.10">
    <property type="entry name" value="Decaprenyl diphosphate synthase-like"/>
    <property type="match status" value="1"/>
</dbReference>
<keyword evidence="2" id="KW-0808">Transferase</keyword>
<dbReference type="SUPFAM" id="SSF64005">
    <property type="entry name" value="Undecaprenyl diphosphate synthase"/>
    <property type="match status" value="1"/>
</dbReference>
<dbReference type="InterPro" id="IPR018520">
    <property type="entry name" value="UPP_synth-like_CS"/>
</dbReference>
<name>A0A381RNE8_9ZZZZ</name>
<dbReference type="PANTHER" id="PTHR10291:SF0">
    <property type="entry name" value="DEHYDRODOLICHYL DIPHOSPHATE SYNTHASE 2"/>
    <property type="match status" value="1"/>
</dbReference>
<reference evidence="3" key="1">
    <citation type="submission" date="2018-05" db="EMBL/GenBank/DDBJ databases">
        <authorList>
            <person name="Lanie J.A."/>
            <person name="Ng W.-L."/>
            <person name="Kazmierczak K.M."/>
            <person name="Andrzejewski T.M."/>
            <person name="Davidsen T.M."/>
            <person name="Wayne K.J."/>
            <person name="Tettelin H."/>
            <person name="Glass J.I."/>
            <person name="Rusch D."/>
            <person name="Podicherti R."/>
            <person name="Tsui H.-C.T."/>
            <person name="Winkler M.E."/>
        </authorList>
    </citation>
    <scope>NUCLEOTIDE SEQUENCE</scope>
</reference>
<dbReference type="FunFam" id="3.40.1180.10:FF:000001">
    <property type="entry name" value="(2E,6E)-farnesyl-diphosphate-specific ditrans,polycis-undecaprenyl-diphosphate synthase"/>
    <property type="match status" value="1"/>
</dbReference>